<dbReference type="Gene3D" id="2.70.70.10">
    <property type="entry name" value="Glucose Permease (Domain IIA)"/>
    <property type="match status" value="1"/>
</dbReference>
<evidence type="ECO:0000313" key="4">
    <source>
        <dbReference type="EMBL" id="HIX60528.1"/>
    </source>
</evidence>
<feature type="repeat" description="Cell wall-binding" evidence="2">
    <location>
        <begin position="85"/>
        <end position="104"/>
    </location>
</feature>
<accession>A0A9D1WK49</accession>
<dbReference type="Proteomes" id="UP000886817">
    <property type="component" value="Unassembled WGS sequence"/>
</dbReference>
<dbReference type="InterPro" id="IPR018337">
    <property type="entry name" value="Cell_wall/Cho-bd_repeat"/>
</dbReference>
<proteinExistence type="predicted"/>
<feature type="repeat" description="Cell wall-binding" evidence="2">
    <location>
        <begin position="168"/>
        <end position="187"/>
    </location>
</feature>
<dbReference type="Pfam" id="PF19127">
    <property type="entry name" value="Choline_bind_3"/>
    <property type="match status" value="3"/>
</dbReference>
<reference evidence="4" key="1">
    <citation type="journal article" date="2021" name="PeerJ">
        <title>Extensive microbial diversity within the chicken gut microbiome revealed by metagenomics and culture.</title>
        <authorList>
            <person name="Gilroy R."/>
            <person name="Ravi A."/>
            <person name="Getino M."/>
            <person name="Pursley I."/>
            <person name="Horton D.L."/>
            <person name="Alikhan N.F."/>
            <person name="Baker D."/>
            <person name="Gharbi K."/>
            <person name="Hall N."/>
            <person name="Watson M."/>
            <person name="Adriaenssens E.M."/>
            <person name="Foster-Nyarko E."/>
            <person name="Jarju S."/>
            <person name="Secka A."/>
            <person name="Antonio M."/>
            <person name="Oren A."/>
            <person name="Chaudhuri R.R."/>
            <person name="La Ragione R."/>
            <person name="Hildebrand F."/>
            <person name="Pallen M.J."/>
        </authorList>
    </citation>
    <scope>NUCLEOTIDE SEQUENCE</scope>
    <source>
        <strain evidence="4">ChiSjej1B19-8411</strain>
    </source>
</reference>
<dbReference type="Pfam" id="PF01551">
    <property type="entry name" value="Peptidase_M23"/>
    <property type="match status" value="1"/>
</dbReference>
<dbReference type="PANTHER" id="PTHR21666">
    <property type="entry name" value="PEPTIDASE-RELATED"/>
    <property type="match status" value="1"/>
</dbReference>
<dbReference type="GO" id="GO:0004222">
    <property type="term" value="F:metalloendopeptidase activity"/>
    <property type="evidence" value="ECO:0007669"/>
    <property type="project" value="TreeGrafter"/>
</dbReference>
<dbReference type="InterPro" id="IPR050570">
    <property type="entry name" value="Cell_wall_metabolism_enzyme"/>
</dbReference>
<dbReference type="Pfam" id="PF01473">
    <property type="entry name" value="Choline_bind_1"/>
    <property type="match status" value="3"/>
</dbReference>
<evidence type="ECO:0000313" key="5">
    <source>
        <dbReference type="Proteomes" id="UP000886817"/>
    </source>
</evidence>
<comment type="caution">
    <text evidence="4">The sequence shown here is derived from an EMBL/GenBank/DDBJ whole genome shotgun (WGS) entry which is preliminary data.</text>
</comment>
<dbReference type="InterPro" id="IPR011055">
    <property type="entry name" value="Dup_hybrid_motif"/>
</dbReference>
<name>A0A9D1WK49_9FIRM</name>
<evidence type="ECO:0000259" key="3">
    <source>
        <dbReference type="Pfam" id="PF01551"/>
    </source>
</evidence>
<feature type="domain" description="M23ase beta-sheet core" evidence="3">
    <location>
        <begin position="326"/>
        <end position="423"/>
    </location>
</feature>
<gene>
    <name evidence="4" type="ORF">IAA45_12565</name>
</gene>
<evidence type="ECO:0000256" key="1">
    <source>
        <dbReference type="ARBA" id="ARBA00022737"/>
    </source>
</evidence>
<reference evidence="4" key="2">
    <citation type="submission" date="2021-04" db="EMBL/GenBank/DDBJ databases">
        <authorList>
            <person name="Gilroy R."/>
        </authorList>
    </citation>
    <scope>NUCLEOTIDE SEQUENCE</scope>
    <source>
        <strain evidence="4">ChiSjej1B19-8411</strain>
    </source>
</reference>
<dbReference type="CDD" id="cd12797">
    <property type="entry name" value="M23_peptidase"/>
    <property type="match status" value="1"/>
</dbReference>
<dbReference type="InterPro" id="IPR016047">
    <property type="entry name" value="M23ase_b-sheet_dom"/>
</dbReference>
<sequence>MKGRKKLGVWLLLMLLVFCSLPVTEVSAFSAGSALTQELMTASGKTGWVKKGSYWYYYKKGKLLRNQWLTDKGKKYYLKSDGKMAVGWTTIKGKKYYFNTSGAMQTRWVNYKGAKYYCSIKDGAMITKKFVKNSKGQTYYFQANGKMATGLMKIGQYYRYFGSDGIMTVGWRKIDGKWYYFNKAGVRRVGLVIDNGKRYYMGKDGVMQTGWMTVKGHRYYADPKTGALTIGWKRSGKGNTYHFGSTGKQSIGLTKISGKYYYFDKKHNGIMLVNGWADGRYFGSDGAYIPNYTAASDMRWPLDSRWNTISSYFGNRESPGGIGSTNHMGIDIPANTGAKIYAAAAGTIVIRQANNPSAGNYIEINHGKSLNTQYMHMSRFASGLTVGSKVKKGQVIGYVGSTGNSTGPHLHFGVKRYGVYQNPLNYVKEPS</sequence>
<feature type="repeat" description="Cell wall-binding" evidence="2">
    <location>
        <begin position="65"/>
        <end position="84"/>
    </location>
</feature>
<dbReference type="Gene3D" id="2.10.270.10">
    <property type="entry name" value="Cholin Binding"/>
    <property type="match status" value="4"/>
</dbReference>
<organism evidence="4 5">
    <name type="scientific">Candidatus Blautia gallistercoris</name>
    <dbReference type="NCBI Taxonomy" id="2838490"/>
    <lineage>
        <taxon>Bacteria</taxon>
        <taxon>Bacillati</taxon>
        <taxon>Bacillota</taxon>
        <taxon>Clostridia</taxon>
        <taxon>Lachnospirales</taxon>
        <taxon>Lachnospiraceae</taxon>
        <taxon>Blautia</taxon>
    </lineage>
</organism>
<dbReference type="AlphaFoldDB" id="A0A9D1WK49"/>
<protein>
    <submittedName>
        <fullName evidence="4">Peptidoglycan DD-metalloendopeptidase family protein</fullName>
    </submittedName>
</protein>
<dbReference type="SUPFAM" id="SSF51261">
    <property type="entry name" value="Duplicated hybrid motif"/>
    <property type="match status" value="1"/>
</dbReference>
<dbReference type="PANTHER" id="PTHR21666:SF270">
    <property type="entry name" value="MUREIN HYDROLASE ACTIVATOR ENVC"/>
    <property type="match status" value="1"/>
</dbReference>
<evidence type="ECO:0000256" key="2">
    <source>
        <dbReference type="PROSITE-ProRule" id="PRU00591"/>
    </source>
</evidence>
<dbReference type="SUPFAM" id="SSF69360">
    <property type="entry name" value="Cell wall binding repeat"/>
    <property type="match status" value="2"/>
</dbReference>
<dbReference type="PROSITE" id="PS51170">
    <property type="entry name" value="CW"/>
    <property type="match status" value="3"/>
</dbReference>
<keyword evidence="1" id="KW-0677">Repeat</keyword>
<dbReference type="EMBL" id="DXEX01000266">
    <property type="protein sequence ID" value="HIX60528.1"/>
    <property type="molecule type" value="Genomic_DNA"/>
</dbReference>